<evidence type="ECO:0000313" key="2">
    <source>
        <dbReference type="Proteomes" id="UP000199729"/>
    </source>
</evidence>
<dbReference type="EMBL" id="CP022423">
    <property type="protein sequence ID" value="ASM76344.1"/>
    <property type="molecule type" value="Genomic_DNA"/>
</dbReference>
<proteinExistence type="predicted"/>
<organism evidence="1 2">
    <name type="scientific">Vitreoscilla filiformis</name>
    <dbReference type="NCBI Taxonomy" id="63"/>
    <lineage>
        <taxon>Bacteria</taxon>
        <taxon>Pseudomonadati</taxon>
        <taxon>Pseudomonadota</taxon>
        <taxon>Betaproteobacteria</taxon>
        <taxon>Neisseriales</taxon>
        <taxon>Neisseriaceae</taxon>
        <taxon>Vitreoscilla</taxon>
    </lineage>
</organism>
<accession>A0A221KBD4</accession>
<dbReference type="Pfam" id="PF14334">
    <property type="entry name" value="DUF4390"/>
    <property type="match status" value="1"/>
</dbReference>
<name>A0A221KBD4_VITFI</name>
<evidence type="ECO:0008006" key="3">
    <source>
        <dbReference type="Google" id="ProtNLM"/>
    </source>
</evidence>
<dbReference type="KEGG" id="vff:VITFI_CDS0565"/>
<sequence length="158" mass="18136">MDVSRQDGALLLSVAVRPTLGRSIEEVLQRGIPLYFEAQATLYRPRWYWRDERLARVNRTWRLAYQPLTSSWRVSQGGALHQTVATLSEALAMASRITDWRVSDADAVTPGDKSYIEFSYRLDNSQLPRPMQIDLVSMGDWRLEVERTVRVDPGRDAP</sequence>
<keyword evidence="2" id="KW-1185">Reference proteome</keyword>
<protein>
    <recommendedName>
        <fullName evidence="3">DUF4390 domain-containing protein</fullName>
    </recommendedName>
</protein>
<dbReference type="AlphaFoldDB" id="A0A221KBD4"/>
<gene>
    <name evidence="1" type="ORF">VITFI_CDS0565</name>
</gene>
<reference evidence="1 2" key="1">
    <citation type="submission" date="2017-07" db="EMBL/GenBank/DDBJ databases">
        <title>Complete Genome Sequence of the cosmetic ferment Vitreoscilla filiformis (ATCC15551).</title>
        <authorList>
            <person name="Contreras S."/>
            <person name="Sagory-Zalkind P."/>
            <person name="Blanquart H."/>
            <person name="Iltis A."/>
            <person name="Morand S.C."/>
        </authorList>
    </citation>
    <scope>NUCLEOTIDE SEQUENCE [LARGE SCALE GENOMIC DNA]</scope>
    <source>
        <strain evidence="1 2">ATCC 15551</strain>
    </source>
</reference>
<dbReference type="InterPro" id="IPR025500">
    <property type="entry name" value="DUF4390"/>
</dbReference>
<evidence type="ECO:0000313" key="1">
    <source>
        <dbReference type="EMBL" id="ASM76344.1"/>
    </source>
</evidence>
<dbReference type="Proteomes" id="UP000199729">
    <property type="component" value="Chromosome"/>
</dbReference>